<comment type="caution">
    <text evidence="10">The sequence shown here is derived from an EMBL/GenBank/DDBJ whole genome shotgun (WGS) entry which is preliminary data.</text>
</comment>
<dbReference type="GO" id="GO:0004359">
    <property type="term" value="F:glutaminase activity"/>
    <property type="evidence" value="ECO:0007669"/>
    <property type="project" value="InterPro"/>
</dbReference>
<dbReference type="FunFam" id="3.40.50.620:FF:000036">
    <property type="entry name" value="Glutamine-dependent NAD(+) synthetase"/>
    <property type="match status" value="1"/>
</dbReference>
<gene>
    <name evidence="10" type="ORF">Slati_1777200</name>
</gene>
<organism evidence="10">
    <name type="scientific">Sesamum latifolium</name>
    <dbReference type="NCBI Taxonomy" id="2727402"/>
    <lineage>
        <taxon>Eukaryota</taxon>
        <taxon>Viridiplantae</taxon>
        <taxon>Streptophyta</taxon>
        <taxon>Embryophyta</taxon>
        <taxon>Tracheophyta</taxon>
        <taxon>Spermatophyta</taxon>
        <taxon>Magnoliopsida</taxon>
        <taxon>eudicotyledons</taxon>
        <taxon>Gunneridae</taxon>
        <taxon>Pentapetalae</taxon>
        <taxon>asterids</taxon>
        <taxon>lamiids</taxon>
        <taxon>Lamiales</taxon>
        <taxon>Pedaliaceae</taxon>
        <taxon>Sesamum</taxon>
    </lineage>
</organism>
<evidence type="ECO:0000256" key="7">
    <source>
        <dbReference type="ARBA" id="ARBA00023027"/>
    </source>
</evidence>
<dbReference type="GO" id="GO:0005737">
    <property type="term" value="C:cytoplasm"/>
    <property type="evidence" value="ECO:0007669"/>
    <property type="project" value="InterPro"/>
</dbReference>
<accession>A0AAW2WYD4</accession>
<dbReference type="Gene3D" id="3.40.50.620">
    <property type="entry name" value="HUPs"/>
    <property type="match status" value="1"/>
</dbReference>
<dbReference type="PANTHER" id="PTHR23090">
    <property type="entry name" value="NH 3 /GLUTAMINE-DEPENDENT NAD + SYNTHETASE"/>
    <property type="match status" value="1"/>
</dbReference>
<evidence type="ECO:0000256" key="4">
    <source>
        <dbReference type="ARBA" id="ARBA00022598"/>
    </source>
</evidence>
<feature type="domain" description="NAD/GMP synthase" evidence="9">
    <location>
        <begin position="6"/>
        <end position="221"/>
    </location>
</feature>
<evidence type="ECO:0000313" key="10">
    <source>
        <dbReference type="EMBL" id="KAL0446493.1"/>
    </source>
</evidence>
<evidence type="ECO:0000256" key="2">
    <source>
        <dbReference type="ARBA" id="ARBA00007145"/>
    </source>
</evidence>
<dbReference type="EC" id="6.3.5.1" evidence="3"/>
<dbReference type="InterPro" id="IPR003694">
    <property type="entry name" value="NAD_synthase"/>
</dbReference>
<sequence>MGAACWLWNYLKRSGASGFLLPLSGGVDSSSVAAIVGCMSQLVVKEIANGDEQVKADAIRIGNYIDGQVPTDSKEFAKHIFYTVFMGSDNSSADSRRRSRALSKEVGSWHLDVSIDGVISSLLSLFQTLTGKQLHNKENGGTNVENAALRNIQARTRMVIAFMLASLLPWVHNKPGFYLVLSSTTADEGLCGNLTKYGCSSGDLNPVGSINKQDLRAFLRWAAENLGYSSLAEIEAARPNAASDSTGTNDRPVTIPSLASMKFVFQVFSAVLQRTLQRILSGCKIIFFRCNCFL</sequence>
<dbReference type="CDD" id="cd00553">
    <property type="entry name" value="NAD_synthase"/>
    <property type="match status" value="1"/>
</dbReference>
<reference evidence="10" key="2">
    <citation type="journal article" date="2024" name="Plant">
        <title>Genomic evolution and insights into agronomic trait innovations of Sesamum species.</title>
        <authorList>
            <person name="Miao H."/>
            <person name="Wang L."/>
            <person name="Qu L."/>
            <person name="Liu H."/>
            <person name="Sun Y."/>
            <person name="Le M."/>
            <person name="Wang Q."/>
            <person name="Wei S."/>
            <person name="Zheng Y."/>
            <person name="Lin W."/>
            <person name="Duan Y."/>
            <person name="Cao H."/>
            <person name="Xiong S."/>
            <person name="Wang X."/>
            <person name="Wei L."/>
            <person name="Li C."/>
            <person name="Ma Q."/>
            <person name="Ju M."/>
            <person name="Zhao R."/>
            <person name="Li G."/>
            <person name="Mu C."/>
            <person name="Tian Q."/>
            <person name="Mei H."/>
            <person name="Zhang T."/>
            <person name="Gao T."/>
            <person name="Zhang H."/>
        </authorList>
    </citation>
    <scope>NUCLEOTIDE SEQUENCE</scope>
    <source>
        <strain evidence="10">KEN1</strain>
    </source>
</reference>
<evidence type="ECO:0000256" key="8">
    <source>
        <dbReference type="ARBA" id="ARBA00030681"/>
    </source>
</evidence>
<dbReference type="InterPro" id="IPR014729">
    <property type="entry name" value="Rossmann-like_a/b/a_fold"/>
</dbReference>
<evidence type="ECO:0000259" key="9">
    <source>
        <dbReference type="Pfam" id="PF02540"/>
    </source>
</evidence>
<dbReference type="GO" id="GO:0005524">
    <property type="term" value="F:ATP binding"/>
    <property type="evidence" value="ECO:0007669"/>
    <property type="project" value="UniProtKB-KW"/>
</dbReference>
<dbReference type="SUPFAM" id="SSF52402">
    <property type="entry name" value="Adenine nucleotide alpha hydrolases-like"/>
    <property type="match status" value="1"/>
</dbReference>
<dbReference type="Pfam" id="PF02540">
    <property type="entry name" value="NAD_synthase"/>
    <property type="match status" value="1"/>
</dbReference>
<evidence type="ECO:0000256" key="5">
    <source>
        <dbReference type="ARBA" id="ARBA00022741"/>
    </source>
</evidence>
<keyword evidence="6" id="KW-0067">ATP-binding</keyword>
<dbReference type="GO" id="GO:0003952">
    <property type="term" value="F:NAD+ synthase (glutamine-hydrolyzing) activity"/>
    <property type="evidence" value="ECO:0007669"/>
    <property type="project" value="UniProtKB-EC"/>
</dbReference>
<comment type="pathway">
    <text evidence="1">Cofactor biosynthesis; NAD(+) biosynthesis; NAD(+) from deamido-NAD(+) (L-Gln route): step 1/1.</text>
</comment>
<evidence type="ECO:0000256" key="1">
    <source>
        <dbReference type="ARBA" id="ARBA00005188"/>
    </source>
</evidence>
<keyword evidence="5" id="KW-0547">Nucleotide-binding</keyword>
<comment type="similarity">
    <text evidence="2">In the C-terminal section; belongs to the NAD synthetase family.</text>
</comment>
<dbReference type="GO" id="GO:0009435">
    <property type="term" value="P:NAD+ biosynthetic process"/>
    <property type="evidence" value="ECO:0007669"/>
    <property type="project" value="InterPro"/>
</dbReference>
<proteinExistence type="inferred from homology"/>
<keyword evidence="4" id="KW-0436">Ligase</keyword>
<name>A0AAW2WYD4_9LAMI</name>
<dbReference type="PANTHER" id="PTHR23090:SF15">
    <property type="entry name" value="GLUTAMINE-DEPENDENT NAD(+) SYNTHETASE"/>
    <property type="match status" value="1"/>
</dbReference>
<reference evidence="10" key="1">
    <citation type="submission" date="2020-06" db="EMBL/GenBank/DDBJ databases">
        <authorList>
            <person name="Li T."/>
            <person name="Hu X."/>
            <person name="Zhang T."/>
            <person name="Song X."/>
            <person name="Zhang H."/>
            <person name="Dai N."/>
            <person name="Sheng W."/>
            <person name="Hou X."/>
            <person name="Wei L."/>
        </authorList>
    </citation>
    <scope>NUCLEOTIDE SEQUENCE</scope>
    <source>
        <strain evidence="10">KEN1</strain>
        <tissue evidence="10">Leaf</tissue>
    </source>
</reference>
<dbReference type="EMBL" id="JACGWN010000006">
    <property type="protein sequence ID" value="KAL0446493.1"/>
    <property type="molecule type" value="Genomic_DNA"/>
</dbReference>
<dbReference type="AlphaFoldDB" id="A0AAW2WYD4"/>
<keyword evidence="7" id="KW-0520">NAD</keyword>
<dbReference type="InterPro" id="IPR022310">
    <property type="entry name" value="NAD/GMP_synthase"/>
</dbReference>
<evidence type="ECO:0000256" key="6">
    <source>
        <dbReference type="ARBA" id="ARBA00022840"/>
    </source>
</evidence>
<protein>
    <recommendedName>
        <fullName evidence="3">NAD(+) synthase (glutamine-hydrolyzing)</fullName>
        <ecNumber evidence="3">6.3.5.1</ecNumber>
    </recommendedName>
    <alternativeName>
        <fullName evidence="8">NAD(+) synthase [glutamine-hydrolyzing]</fullName>
    </alternativeName>
</protein>
<evidence type="ECO:0000256" key="3">
    <source>
        <dbReference type="ARBA" id="ARBA00012743"/>
    </source>
</evidence>